<feature type="domain" description="Phosphatidic acid phosphatase type 2/haloperoxidase" evidence="2">
    <location>
        <begin position="118"/>
        <end position="232"/>
    </location>
</feature>
<dbReference type="SMART" id="SM00014">
    <property type="entry name" value="acidPPc"/>
    <property type="match status" value="1"/>
</dbReference>
<dbReference type="RefSeq" id="WP_264893013.1">
    <property type="nucleotide sequence ID" value="NZ_CP110257.1"/>
</dbReference>
<dbReference type="SUPFAM" id="SSF48317">
    <property type="entry name" value="Acid phosphatase/Vanadium-dependent haloperoxidase"/>
    <property type="match status" value="1"/>
</dbReference>
<feature type="transmembrane region" description="Helical" evidence="1">
    <location>
        <begin position="119"/>
        <end position="140"/>
    </location>
</feature>
<keyword evidence="4" id="KW-1185">Reference proteome</keyword>
<feature type="transmembrane region" description="Helical" evidence="1">
    <location>
        <begin position="221"/>
        <end position="240"/>
    </location>
</feature>
<proteinExistence type="predicted"/>
<dbReference type="Gene3D" id="1.20.144.10">
    <property type="entry name" value="Phosphatidic acid phosphatase type 2/haloperoxidase"/>
    <property type="match status" value="2"/>
</dbReference>
<dbReference type="Pfam" id="PF01569">
    <property type="entry name" value="PAP2"/>
    <property type="match status" value="1"/>
</dbReference>
<accession>A0ABY6MTB4</accession>
<keyword evidence="1" id="KW-1133">Transmembrane helix</keyword>
<keyword evidence="1" id="KW-0812">Transmembrane</keyword>
<dbReference type="CDD" id="cd03392">
    <property type="entry name" value="PAP2_like_2"/>
    <property type="match status" value="1"/>
</dbReference>
<organism evidence="3 4">
    <name type="scientific">Caldimonas aquatica</name>
    <dbReference type="NCBI Taxonomy" id="376175"/>
    <lineage>
        <taxon>Bacteria</taxon>
        <taxon>Pseudomonadati</taxon>
        <taxon>Pseudomonadota</taxon>
        <taxon>Betaproteobacteria</taxon>
        <taxon>Burkholderiales</taxon>
        <taxon>Sphaerotilaceae</taxon>
        <taxon>Caldimonas</taxon>
    </lineage>
</organism>
<gene>
    <name evidence="3" type="ORF">OMP39_01265</name>
</gene>
<reference evidence="3" key="1">
    <citation type="submission" date="2022-10" db="EMBL/GenBank/DDBJ databases">
        <title>Complete genome sequence of Schlegelella aquatica LMG 23380.</title>
        <authorList>
            <person name="Musilova J."/>
            <person name="Kourilova X."/>
            <person name="Bezdicek M."/>
            <person name="Hermankova K."/>
            <person name="Obruca S."/>
            <person name="Sedlar K."/>
        </authorList>
    </citation>
    <scope>NUCLEOTIDE SEQUENCE</scope>
    <source>
        <strain evidence="3">LMG 23380</strain>
    </source>
</reference>
<evidence type="ECO:0000313" key="4">
    <source>
        <dbReference type="Proteomes" id="UP001163266"/>
    </source>
</evidence>
<keyword evidence="1" id="KW-0472">Membrane</keyword>
<feature type="transmembrane region" description="Helical" evidence="1">
    <location>
        <begin position="188"/>
        <end position="209"/>
    </location>
</feature>
<dbReference type="Proteomes" id="UP001163266">
    <property type="component" value="Chromosome"/>
</dbReference>
<evidence type="ECO:0000259" key="2">
    <source>
        <dbReference type="SMART" id="SM00014"/>
    </source>
</evidence>
<evidence type="ECO:0000313" key="3">
    <source>
        <dbReference type="EMBL" id="UZD55255.1"/>
    </source>
</evidence>
<name>A0ABY6MTB4_9BURK</name>
<dbReference type="PANTHER" id="PTHR14969:SF13">
    <property type="entry name" value="AT30094P"/>
    <property type="match status" value="1"/>
</dbReference>
<dbReference type="InterPro" id="IPR000326">
    <property type="entry name" value="PAP2/HPO"/>
</dbReference>
<protein>
    <submittedName>
        <fullName evidence="3">Phosphatase PAP2 family protein</fullName>
    </submittedName>
</protein>
<dbReference type="PANTHER" id="PTHR14969">
    <property type="entry name" value="SPHINGOSINE-1-PHOSPHATE PHOSPHOHYDROLASE"/>
    <property type="match status" value="1"/>
</dbReference>
<feature type="transmembrane region" description="Helical" evidence="1">
    <location>
        <begin position="90"/>
        <end position="112"/>
    </location>
</feature>
<sequence>MSHPLLRPGGCALRGLAFGWALLRERGLLVPLGLLAAVSLAAWVFLELAGEVVEGETLALDRALLLALRDPADLSDPLGPWWVELMMRDITALGSTAVLALVGCAALGYLLLAGKWGSGLLVAASVGGGLVASQVLKLWIERPRPDLVPHGVPVLTLSFPSGHATMSAVVYLTLGALLAGLQPRRRMAAYILAVAVLLTGLVGVSRVYLGVHWPTDVLAGWALGAAWALLCLLVSTVLRWRAGQRLP</sequence>
<evidence type="ECO:0000256" key="1">
    <source>
        <dbReference type="SAM" id="Phobius"/>
    </source>
</evidence>
<dbReference type="EMBL" id="CP110257">
    <property type="protein sequence ID" value="UZD55255.1"/>
    <property type="molecule type" value="Genomic_DNA"/>
</dbReference>
<feature type="transmembrane region" description="Helical" evidence="1">
    <location>
        <begin position="28"/>
        <end position="46"/>
    </location>
</feature>
<feature type="transmembrane region" description="Helical" evidence="1">
    <location>
        <begin position="160"/>
        <end position="181"/>
    </location>
</feature>
<dbReference type="InterPro" id="IPR036938">
    <property type="entry name" value="PAP2/HPO_sf"/>
</dbReference>